<dbReference type="AlphaFoldDB" id="A0A975GME4"/>
<proteinExistence type="predicted"/>
<accession>A0A975GME4</accession>
<organism evidence="1 2">
    <name type="scientific">Desulfonema magnum</name>
    <dbReference type="NCBI Taxonomy" id="45655"/>
    <lineage>
        <taxon>Bacteria</taxon>
        <taxon>Pseudomonadati</taxon>
        <taxon>Thermodesulfobacteriota</taxon>
        <taxon>Desulfobacteria</taxon>
        <taxon>Desulfobacterales</taxon>
        <taxon>Desulfococcaceae</taxon>
        <taxon>Desulfonema</taxon>
    </lineage>
</organism>
<gene>
    <name evidence="1" type="ORF">dnm_028400</name>
</gene>
<reference evidence="1" key="1">
    <citation type="journal article" date="2021" name="Microb. Physiol.">
        <title>Proteogenomic Insights into the Physiology of Marine, Sulfate-Reducing, Filamentous Desulfonema limicola and Desulfonema magnum.</title>
        <authorList>
            <person name="Schnaars V."/>
            <person name="Wohlbrand L."/>
            <person name="Scheve S."/>
            <person name="Hinrichs C."/>
            <person name="Reinhardt R."/>
            <person name="Rabus R."/>
        </authorList>
    </citation>
    <scope>NUCLEOTIDE SEQUENCE</scope>
    <source>
        <strain evidence="1">4be13</strain>
    </source>
</reference>
<evidence type="ECO:0000313" key="1">
    <source>
        <dbReference type="EMBL" id="QTA86816.1"/>
    </source>
</evidence>
<protein>
    <submittedName>
        <fullName evidence="1">Uncharacterized protein</fullName>
    </submittedName>
</protein>
<sequence>MPRFEGNDRKNLNIGLNEQMNFIDEKSEGIVRPFIHRNIPSSPILQ</sequence>
<name>A0A975GME4_9BACT</name>
<dbReference type="KEGG" id="dmm:dnm_028400"/>
<dbReference type="EMBL" id="CP061800">
    <property type="protein sequence ID" value="QTA86816.1"/>
    <property type="molecule type" value="Genomic_DNA"/>
</dbReference>
<evidence type="ECO:0000313" key="2">
    <source>
        <dbReference type="Proteomes" id="UP000663722"/>
    </source>
</evidence>
<keyword evidence="2" id="KW-1185">Reference proteome</keyword>
<dbReference type="Proteomes" id="UP000663722">
    <property type="component" value="Chromosome"/>
</dbReference>